<accession>A0A0E9NPP0</accession>
<feature type="region of interest" description="Disordered" evidence="1">
    <location>
        <begin position="106"/>
        <end position="176"/>
    </location>
</feature>
<evidence type="ECO:0000313" key="3">
    <source>
        <dbReference type="Proteomes" id="UP000033140"/>
    </source>
</evidence>
<dbReference type="Proteomes" id="UP000033140">
    <property type="component" value="Unassembled WGS sequence"/>
</dbReference>
<reference evidence="2 3" key="1">
    <citation type="journal article" date="2011" name="J. Gen. Appl. Microbiol.">
        <title>Draft genome sequencing of the enigmatic yeast Saitoella complicata.</title>
        <authorList>
            <person name="Nishida H."/>
            <person name="Hamamoto M."/>
            <person name="Sugiyama J."/>
        </authorList>
    </citation>
    <scope>NUCLEOTIDE SEQUENCE [LARGE SCALE GENOMIC DNA]</scope>
    <source>
        <strain evidence="2 3">NRRL Y-17804</strain>
    </source>
</reference>
<reference evidence="2 3" key="3">
    <citation type="journal article" date="2015" name="Genome Announc.">
        <title>Draft Genome Sequence of the Archiascomycetous Yeast Saitoella complicata.</title>
        <authorList>
            <person name="Yamauchi K."/>
            <person name="Kondo S."/>
            <person name="Hamamoto M."/>
            <person name="Takahashi Y."/>
            <person name="Ogura Y."/>
            <person name="Hayashi T."/>
            <person name="Nishida H."/>
        </authorList>
    </citation>
    <scope>NUCLEOTIDE SEQUENCE [LARGE SCALE GENOMIC DNA]</scope>
    <source>
        <strain evidence="2 3">NRRL Y-17804</strain>
    </source>
</reference>
<dbReference type="AlphaFoldDB" id="A0A0E9NPP0"/>
<dbReference type="EMBL" id="BACD03000053">
    <property type="protein sequence ID" value="GAO51809.1"/>
    <property type="molecule type" value="Genomic_DNA"/>
</dbReference>
<reference evidence="2 3" key="2">
    <citation type="journal article" date="2014" name="J. Gen. Appl. Microbiol.">
        <title>The early diverging ascomycetous budding yeast Saitoella complicata has three histone deacetylases belonging to the Clr6, Hos2, and Rpd3 lineages.</title>
        <authorList>
            <person name="Nishida H."/>
            <person name="Matsumoto T."/>
            <person name="Kondo S."/>
            <person name="Hamamoto M."/>
            <person name="Yoshikawa H."/>
        </authorList>
    </citation>
    <scope>NUCLEOTIDE SEQUENCE [LARGE SCALE GENOMIC DNA]</scope>
    <source>
        <strain evidence="2 3">NRRL Y-17804</strain>
    </source>
</reference>
<organism evidence="2 3">
    <name type="scientific">Saitoella complicata (strain BCRC 22490 / CBS 7301 / JCM 7358 / NBRC 10748 / NRRL Y-17804)</name>
    <dbReference type="NCBI Taxonomy" id="698492"/>
    <lineage>
        <taxon>Eukaryota</taxon>
        <taxon>Fungi</taxon>
        <taxon>Dikarya</taxon>
        <taxon>Ascomycota</taxon>
        <taxon>Taphrinomycotina</taxon>
        <taxon>Taphrinomycotina incertae sedis</taxon>
        <taxon>Saitoella</taxon>
    </lineage>
</organism>
<protein>
    <submittedName>
        <fullName evidence="2">Uncharacterized protein</fullName>
    </submittedName>
</protein>
<evidence type="ECO:0000256" key="1">
    <source>
        <dbReference type="SAM" id="MobiDB-lite"/>
    </source>
</evidence>
<proteinExistence type="predicted"/>
<gene>
    <name evidence="2" type="ORF">G7K_5900-t1</name>
</gene>
<keyword evidence="3" id="KW-1185">Reference proteome</keyword>
<feature type="compositionally biased region" description="Low complexity" evidence="1">
    <location>
        <begin position="115"/>
        <end position="133"/>
    </location>
</feature>
<comment type="caution">
    <text evidence="2">The sequence shown here is derived from an EMBL/GenBank/DDBJ whole genome shotgun (WGS) entry which is preliminary data.</text>
</comment>
<evidence type="ECO:0000313" key="2">
    <source>
        <dbReference type="EMBL" id="GAO51809.1"/>
    </source>
</evidence>
<sequence>MNLCSTSPWFARSPLYDGLYRSPPSSVDTRLPTASASIPSLCLVSPVEKLLCYTRPSFTVFRDLVRSFETQLRLRRLRVCQHRISGSSASIASLRPFPRPSVYVTTTHPSPPTTSPITTNSTTPTPTEFPSRSQTKQLPFLTLSLPAHSLPTPQPTNDFPRRLELTHPSPPTTSQPEAALFGYEFLGFGGLSDS</sequence>
<name>A0A0E9NPP0_SAICN</name>